<feature type="chain" id="PRO_5045981767" description="Parvulin-like PPIase" evidence="11">
    <location>
        <begin position="29"/>
        <end position="451"/>
    </location>
</feature>
<proteinExistence type="predicted"/>
<reference evidence="14" key="1">
    <citation type="journal article" date="2019" name="Int. J. Syst. Evol. Microbiol.">
        <title>The Global Catalogue of Microorganisms (GCM) 10K type strain sequencing project: providing services to taxonomists for standard genome sequencing and annotation.</title>
        <authorList>
            <consortium name="The Broad Institute Genomics Platform"/>
            <consortium name="The Broad Institute Genome Sequencing Center for Infectious Disease"/>
            <person name="Wu L."/>
            <person name="Ma J."/>
        </authorList>
    </citation>
    <scope>NUCLEOTIDE SEQUENCE [LARGE SCALE GENOMIC DNA]</scope>
    <source>
        <strain evidence="14">JCM 9933</strain>
    </source>
</reference>
<dbReference type="InterPro" id="IPR046357">
    <property type="entry name" value="PPIase_dom_sf"/>
</dbReference>
<evidence type="ECO:0000256" key="11">
    <source>
        <dbReference type="SAM" id="SignalP"/>
    </source>
</evidence>
<dbReference type="SUPFAM" id="SSF54534">
    <property type="entry name" value="FKBP-like"/>
    <property type="match status" value="2"/>
</dbReference>
<keyword evidence="5" id="KW-0143">Chaperone</keyword>
<dbReference type="RefSeq" id="WP_343896913.1">
    <property type="nucleotide sequence ID" value="NZ_BAAAFZ010000060.1"/>
</dbReference>
<dbReference type="EMBL" id="BAAAFZ010000060">
    <property type="protein sequence ID" value="GAA0595609.1"/>
    <property type="molecule type" value="Genomic_DNA"/>
</dbReference>
<keyword evidence="6 9" id="KW-0413">Isomerase</keyword>
<keyword evidence="2 11" id="KW-0732">Signal</keyword>
<evidence type="ECO:0000256" key="8">
    <source>
        <dbReference type="ARBA" id="ARBA00031484"/>
    </source>
</evidence>
<evidence type="ECO:0000256" key="1">
    <source>
        <dbReference type="ARBA" id="ARBA00018370"/>
    </source>
</evidence>
<dbReference type="Pfam" id="PF00639">
    <property type="entry name" value="Rotamase"/>
    <property type="match status" value="1"/>
</dbReference>
<name>A0ABP3QQY3_9PROT</name>
<dbReference type="InterPro" id="IPR000297">
    <property type="entry name" value="PPIase_PpiC"/>
</dbReference>
<dbReference type="PANTHER" id="PTHR47637:SF1">
    <property type="entry name" value="CHAPERONE SURA"/>
    <property type="match status" value="1"/>
</dbReference>
<dbReference type="Gene3D" id="1.10.4030.10">
    <property type="entry name" value="Porin chaperone SurA, peptide-binding domain"/>
    <property type="match status" value="1"/>
</dbReference>
<feature type="coiled-coil region" evidence="10">
    <location>
        <begin position="423"/>
        <end position="450"/>
    </location>
</feature>
<evidence type="ECO:0000313" key="14">
    <source>
        <dbReference type="Proteomes" id="UP001501588"/>
    </source>
</evidence>
<evidence type="ECO:0000256" key="5">
    <source>
        <dbReference type="ARBA" id="ARBA00023186"/>
    </source>
</evidence>
<evidence type="ECO:0000313" key="13">
    <source>
        <dbReference type="EMBL" id="GAA0595609.1"/>
    </source>
</evidence>
<keyword evidence="14" id="KW-1185">Reference proteome</keyword>
<sequence length="451" mass="49413">MPRPITHAKRNKSAFPARAALVLFGAVAALPAAGAGREAAAQLPSRTQVAPQENRIVAVVNGDVVSRADVVGRARLFALNAGIAVAPETLDRLAPQVTRLLVDERLRMQEVQRRRVPVTDAEVADAVAELERRNNLQPGGLRAQLAQVGVQSRVLYDQIRTQIGWGRLLRQQLGPSAVPTDAEVEDAMRAAKARVGQPEYQVSEIFVPVDDPDTEGETRRFVEEVIRQLRAGTPFPVAATQFSQSQTALQGGDLGFVRRDELDPEVASVVERMPPGAISNPIRVPGGFQIVALRNKRESGRDMATMVSLRQAYFPFTSALDQNNPTPQQRDQVERAQRLAQEARNCNAVEQAAARAGGGDRPSDPGQIRLETVTPPQLRSLIAGLQPGKASQPILTPEGVLVMMVCSREQKNLAELTPEQLKSQLLRDKVENLSRQLQRDLRRRANIEMRS</sequence>
<feature type="domain" description="PpiC" evidence="12">
    <location>
        <begin position="197"/>
        <end position="295"/>
    </location>
</feature>
<keyword evidence="4 9" id="KW-0697">Rotamase</keyword>
<dbReference type="InterPro" id="IPR027304">
    <property type="entry name" value="Trigger_fact/SurA_dom_sf"/>
</dbReference>
<dbReference type="Gene3D" id="3.10.50.40">
    <property type="match status" value="1"/>
</dbReference>
<evidence type="ECO:0000256" key="7">
    <source>
        <dbReference type="ARBA" id="ARBA00030642"/>
    </source>
</evidence>
<dbReference type="Proteomes" id="UP001501588">
    <property type="component" value="Unassembled WGS sequence"/>
</dbReference>
<keyword evidence="3" id="KW-0574">Periplasm</keyword>
<feature type="signal peptide" evidence="11">
    <location>
        <begin position="1"/>
        <end position="28"/>
    </location>
</feature>
<evidence type="ECO:0000256" key="4">
    <source>
        <dbReference type="ARBA" id="ARBA00023110"/>
    </source>
</evidence>
<dbReference type="GO" id="GO:0016853">
    <property type="term" value="F:isomerase activity"/>
    <property type="evidence" value="ECO:0007669"/>
    <property type="project" value="UniProtKB-KW"/>
</dbReference>
<dbReference type="PROSITE" id="PS50198">
    <property type="entry name" value="PPIC_PPIASE_2"/>
    <property type="match status" value="1"/>
</dbReference>
<accession>A0ABP3QQY3</accession>
<dbReference type="InterPro" id="IPR050280">
    <property type="entry name" value="OMP_Chaperone_SurA"/>
</dbReference>
<dbReference type="PANTHER" id="PTHR47637">
    <property type="entry name" value="CHAPERONE SURA"/>
    <property type="match status" value="1"/>
</dbReference>
<evidence type="ECO:0000256" key="3">
    <source>
        <dbReference type="ARBA" id="ARBA00022764"/>
    </source>
</evidence>
<keyword evidence="10" id="KW-0175">Coiled coil</keyword>
<evidence type="ECO:0000256" key="6">
    <source>
        <dbReference type="ARBA" id="ARBA00023235"/>
    </source>
</evidence>
<evidence type="ECO:0000256" key="2">
    <source>
        <dbReference type="ARBA" id="ARBA00022729"/>
    </source>
</evidence>
<protein>
    <recommendedName>
        <fullName evidence="1">Parvulin-like PPIase</fullName>
    </recommendedName>
    <alternativeName>
        <fullName evidence="7">Peptidyl-prolyl cis-trans isomerase plp</fullName>
    </alternativeName>
    <alternativeName>
        <fullName evidence="8">Rotamase plp</fullName>
    </alternativeName>
</protein>
<evidence type="ECO:0000256" key="9">
    <source>
        <dbReference type="PROSITE-ProRule" id="PRU00278"/>
    </source>
</evidence>
<organism evidence="13 14">
    <name type="scientific">Craurococcus roseus</name>
    <dbReference type="NCBI Taxonomy" id="77585"/>
    <lineage>
        <taxon>Bacteria</taxon>
        <taxon>Pseudomonadati</taxon>
        <taxon>Pseudomonadota</taxon>
        <taxon>Alphaproteobacteria</taxon>
        <taxon>Acetobacterales</taxon>
        <taxon>Acetobacteraceae</taxon>
        <taxon>Craurococcus</taxon>
    </lineage>
</organism>
<dbReference type="Pfam" id="PF09312">
    <property type="entry name" value="SurA_N"/>
    <property type="match status" value="1"/>
</dbReference>
<dbReference type="InterPro" id="IPR015391">
    <property type="entry name" value="SurA_N"/>
</dbReference>
<dbReference type="SUPFAM" id="SSF109998">
    <property type="entry name" value="Triger factor/SurA peptide-binding domain-like"/>
    <property type="match status" value="1"/>
</dbReference>
<gene>
    <name evidence="13" type="ORF">GCM10009416_37430</name>
</gene>
<evidence type="ECO:0000256" key="10">
    <source>
        <dbReference type="SAM" id="Coils"/>
    </source>
</evidence>
<comment type="caution">
    <text evidence="13">The sequence shown here is derived from an EMBL/GenBank/DDBJ whole genome shotgun (WGS) entry which is preliminary data.</text>
</comment>
<evidence type="ECO:0000259" key="12">
    <source>
        <dbReference type="PROSITE" id="PS50198"/>
    </source>
</evidence>